<dbReference type="Pfam" id="PF01757">
    <property type="entry name" value="Acyl_transf_3"/>
    <property type="match status" value="1"/>
</dbReference>
<sequence>MLISVQYARAVAALLVVTGHVSGFSAFQAASTTHFGGVGVDIFFVISGFIMWETSKDQSPADFLRRRIARIVPPYWFYTTLLVLMALAAPAFTPNIELSTKALLGSYFFIPYTDHRGLMNPILLQGWTLNLEMYFYIAFAFSLFLADRRARFLAVSAFFAIAILIGLFADSSWAAVSRFTSTILLEFVMGMAVSAIWQRWKISFSAALTILLLSVAALLYAEIRLQNSGINFIVFGIPAAFFLLGLLNMETSLAKRPLPWLVATGDASYSLYLVHPFILSAVHIIFQRWLQNYLGSDSMILAITFALTAIVTSVIISYLSYMLLEKPAGRFVLKQLSGGRNIERKRKMATV</sequence>
<feature type="transmembrane region" description="Helical" evidence="1">
    <location>
        <begin position="175"/>
        <end position="197"/>
    </location>
</feature>
<dbReference type="Proteomes" id="UP000524535">
    <property type="component" value="Unassembled WGS sequence"/>
</dbReference>
<dbReference type="InterPro" id="IPR002656">
    <property type="entry name" value="Acyl_transf_3_dom"/>
</dbReference>
<feature type="transmembrane region" description="Helical" evidence="1">
    <location>
        <begin position="152"/>
        <end position="169"/>
    </location>
</feature>
<feature type="transmembrane region" description="Helical" evidence="1">
    <location>
        <begin position="298"/>
        <end position="324"/>
    </location>
</feature>
<dbReference type="Proteomes" id="UP000520770">
    <property type="component" value="Unassembled WGS sequence"/>
</dbReference>
<protein>
    <submittedName>
        <fullName evidence="3">Exopolysaccharide production protein ExoZ</fullName>
    </submittedName>
</protein>
<feature type="transmembrane region" description="Helical" evidence="1">
    <location>
        <begin position="122"/>
        <end position="145"/>
    </location>
</feature>
<gene>
    <name evidence="4" type="ORF">GGE31_004177</name>
    <name evidence="3" type="ORF">GGE33_004084</name>
    <name evidence="5" type="ORF">GGE35_004120</name>
</gene>
<evidence type="ECO:0000313" key="3">
    <source>
        <dbReference type="EMBL" id="MBB4350319.1"/>
    </source>
</evidence>
<accession>A0A7W6SAP5</accession>
<evidence type="ECO:0000313" key="8">
    <source>
        <dbReference type="Proteomes" id="UP000576087"/>
    </source>
</evidence>
<keyword evidence="1" id="KW-0812">Transmembrane</keyword>
<name>A0A7W6SAP5_9HYPH</name>
<dbReference type="GO" id="GO:0000271">
    <property type="term" value="P:polysaccharide biosynthetic process"/>
    <property type="evidence" value="ECO:0007669"/>
    <property type="project" value="TreeGrafter"/>
</dbReference>
<dbReference type="GO" id="GO:0016747">
    <property type="term" value="F:acyltransferase activity, transferring groups other than amino-acyl groups"/>
    <property type="evidence" value="ECO:0007669"/>
    <property type="project" value="InterPro"/>
</dbReference>
<feature type="transmembrane region" description="Helical" evidence="1">
    <location>
        <begin position="229"/>
        <end position="248"/>
    </location>
</feature>
<dbReference type="PANTHER" id="PTHR23028:SF53">
    <property type="entry name" value="ACYL_TRANSF_3 DOMAIN-CONTAINING PROTEIN"/>
    <property type="match status" value="1"/>
</dbReference>
<evidence type="ECO:0000259" key="2">
    <source>
        <dbReference type="Pfam" id="PF01757"/>
    </source>
</evidence>
<feature type="transmembrane region" description="Helical" evidence="1">
    <location>
        <begin position="75"/>
        <end position="93"/>
    </location>
</feature>
<feature type="transmembrane region" description="Helical" evidence="1">
    <location>
        <begin position="204"/>
        <end position="223"/>
    </location>
</feature>
<keyword evidence="1" id="KW-0472">Membrane</keyword>
<dbReference type="AlphaFoldDB" id="A0A7W6SAP5"/>
<proteinExistence type="predicted"/>
<reference evidence="6 7" key="1">
    <citation type="submission" date="2020-08" db="EMBL/GenBank/DDBJ databases">
        <title>Genomic Encyclopedia of Type Strains, Phase IV (KMG-V): Genome sequencing to study the core and pangenomes of soil and plant-associated prokaryotes.</title>
        <authorList>
            <person name="Whitman W."/>
        </authorList>
    </citation>
    <scope>NUCLEOTIDE SEQUENCE [LARGE SCALE GENOMIC DNA]</scope>
    <source>
        <strain evidence="4 7">SEMIA 444</strain>
        <strain evidence="3 6">SEMIA 448</strain>
        <strain evidence="5 8">SEMIA 452</strain>
    </source>
</reference>
<evidence type="ECO:0000313" key="7">
    <source>
        <dbReference type="Proteomes" id="UP000524535"/>
    </source>
</evidence>
<dbReference type="Proteomes" id="UP000576087">
    <property type="component" value="Unassembled WGS sequence"/>
</dbReference>
<dbReference type="GO" id="GO:0016020">
    <property type="term" value="C:membrane"/>
    <property type="evidence" value="ECO:0007669"/>
    <property type="project" value="TreeGrafter"/>
</dbReference>
<feature type="transmembrane region" description="Helical" evidence="1">
    <location>
        <begin position="33"/>
        <end position="54"/>
    </location>
</feature>
<keyword evidence="7" id="KW-1185">Reference proteome</keyword>
<dbReference type="EMBL" id="JACIGY010000006">
    <property type="protein sequence ID" value="MBB4413649.1"/>
    <property type="molecule type" value="Genomic_DNA"/>
</dbReference>
<dbReference type="EMBL" id="JACIHM010000006">
    <property type="protein sequence ID" value="MBB4448283.1"/>
    <property type="molecule type" value="Genomic_DNA"/>
</dbReference>
<dbReference type="InterPro" id="IPR050879">
    <property type="entry name" value="Acyltransferase_3"/>
</dbReference>
<evidence type="ECO:0000313" key="4">
    <source>
        <dbReference type="EMBL" id="MBB4413649.1"/>
    </source>
</evidence>
<feature type="domain" description="Acyltransferase 3" evidence="2">
    <location>
        <begin position="4"/>
        <end position="321"/>
    </location>
</feature>
<dbReference type="RefSeq" id="WP_183826976.1">
    <property type="nucleotide sequence ID" value="NZ_JACIGW010000005.1"/>
</dbReference>
<organism evidence="3 6">
    <name type="scientific">Aliirhizobium cellulosilyticum</name>
    <dbReference type="NCBI Taxonomy" id="393664"/>
    <lineage>
        <taxon>Bacteria</taxon>
        <taxon>Pseudomonadati</taxon>
        <taxon>Pseudomonadota</taxon>
        <taxon>Alphaproteobacteria</taxon>
        <taxon>Hyphomicrobiales</taxon>
        <taxon>Rhizobiaceae</taxon>
        <taxon>Aliirhizobium</taxon>
    </lineage>
</organism>
<evidence type="ECO:0000313" key="5">
    <source>
        <dbReference type="EMBL" id="MBB4448283.1"/>
    </source>
</evidence>
<dbReference type="EMBL" id="JACIGW010000005">
    <property type="protein sequence ID" value="MBB4350319.1"/>
    <property type="molecule type" value="Genomic_DNA"/>
</dbReference>
<keyword evidence="1" id="KW-1133">Transmembrane helix</keyword>
<evidence type="ECO:0000313" key="6">
    <source>
        <dbReference type="Proteomes" id="UP000520770"/>
    </source>
</evidence>
<evidence type="ECO:0000256" key="1">
    <source>
        <dbReference type="SAM" id="Phobius"/>
    </source>
</evidence>
<feature type="transmembrane region" description="Helical" evidence="1">
    <location>
        <begin position="269"/>
        <end position="286"/>
    </location>
</feature>
<dbReference type="PANTHER" id="PTHR23028">
    <property type="entry name" value="ACETYLTRANSFERASE"/>
    <property type="match status" value="1"/>
</dbReference>
<comment type="caution">
    <text evidence="3">The sequence shown here is derived from an EMBL/GenBank/DDBJ whole genome shotgun (WGS) entry which is preliminary data.</text>
</comment>